<dbReference type="EMBL" id="JACHFD010000003">
    <property type="protein sequence ID" value="MBB5350656.1"/>
    <property type="molecule type" value="Genomic_DNA"/>
</dbReference>
<dbReference type="RefSeq" id="WP_184016141.1">
    <property type="nucleotide sequence ID" value="NZ_JACHFD010000003.1"/>
</dbReference>
<name>A0A840V0R2_9BACT</name>
<keyword evidence="3" id="KW-1185">Reference proteome</keyword>
<protein>
    <submittedName>
        <fullName evidence="2">Uncharacterized protein</fullName>
    </submittedName>
</protein>
<evidence type="ECO:0000313" key="2">
    <source>
        <dbReference type="EMBL" id="MBB5350656.1"/>
    </source>
</evidence>
<gene>
    <name evidence="2" type="ORF">HNR46_000884</name>
</gene>
<sequence length="117" mass="12852">MKRIGTTSTGSVIVEMTTQEFEALQQLQVGAPSNGKKATTTQEAPPKMTHSERVTYVAERLQKLGPKKKDGVIRSIEAMFQFGGGIESAEIDRLLTTLQKKKFFTISTDGRVGYNKG</sequence>
<feature type="region of interest" description="Disordered" evidence="1">
    <location>
        <begin position="29"/>
        <end position="51"/>
    </location>
</feature>
<comment type="caution">
    <text evidence="2">The sequence shown here is derived from an EMBL/GenBank/DDBJ whole genome shotgun (WGS) entry which is preliminary data.</text>
</comment>
<proteinExistence type="predicted"/>
<dbReference type="Proteomes" id="UP000557717">
    <property type="component" value="Unassembled WGS sequence"/>
</dbReference>
<dbReference type="AlphaFoldDB" id="A0A840V0R2"/>
<accession>A0A840V0R2</accession>
<evidence type="ECO:0000313" key="3">
    <source>
        <dbReference type="Proteomes" id="UP000557717"/>
    </source>
</evidence>
<organism evidence="2 3">
    <name type="scientific">Haloferula luteola</name>
    <dbReference type="NCBI Taxonomy" id="595692"/>
    <lineage>
        <taxon>Bacteria</taxon>
        <taxon>Pseudomonadati</taxon>
        <taxon>Verrucomicrobiota</taxon>
        <taxon>Verrucomicrobiia</taxon>
        <taxon>Verrucomicrobiales</taxon>
        <taxon>Verrucomicrobiaceae</taxon>
        <taxon>Haloferula</taxon>
    </lineage>
</organism>
<reference evidence="2 3" key="1">
    <citation type="submission" date="2020-08" db="EMBL/GenBank/DDBJ databases">
        <title>Genomic Encyclopedia of Type Strains, Phase IV (KMG-IV): sequencing the most valuable type-strain genomes for metagenomic binning, comparative biology and taxonomic classification.</title>
        <authorList>
            <person name="Goeker M."/>
        </authorList>
    </citation>
    <scope>NUCLEOTIDE SEQUENCE [LARGE SCALE GENOMIC DNA]</scope>
    <source>
        <strain evidence="2 3">YC6886</strain>
    </source>
</reference>
<evidence type="ECO:0000256" key="1">
    <source>
        <dbReference type="SAM" id="MobiDB-lite"/>
    </source>
</evidence>